<dbReference type="InParanoid" id="W5MJM8"/>
<name>W5MJM8_LEPOC</name>
<dbReference type="HOGENOM" id="CLU_2391651_0_0_1"/>
<proteinExistence type="predicted"/>
<reference evidence="2" key="1">
    <citation type="submission" date="2011-12" db="EMBL/GenBank/DDBJ databases">
        <title>The Draft Genome of Lepisosteus oculatus.</title>
        <authorList>
            <consortium name="The Broad Institute Genome Assembly &amp; Analysis Group"/>
            <consortium name="Computational R&amp;D Group"/>
            <consortium name="and Sequencing Platform"/>
            <person name="Di Palma F."/>
            <person name="Alfoldi J."/>
            <person name="Johnson J."/>
            <person name="Berlin A."/>
            <person name="Gnerre S."/>
            <person name="Jaffe D."/>
            <person name="MacCallum I."/>
            <person name="Young S."/>
            <person name="Walker B.J."/>
            <person name="Lander E.S."/>
            <person name="Lindblad-Toh K."/>
        </authorList>
    </citation>
    <scope>NUCLEOTIDE SEQUENCE [LARGE SCALE GENOMIC DNA]</scope>
</reference>
<dbReference type="InterPro" id="IPR050779">
    <property type="entry name" value="Transglutaminase"/>
</dbReference>
<sequence>MEICLWMLNASPKFKRDPGEDCSARCNPIYVSRIVSAMINSNDDNGVLVGKWDDDYKDGVKPTSWSDSVSILRKWHKSGGQPVKYGQCWVFAAV</sequence>
<dbReference type="AlphaFoldDB" id="W5MJM8"/>
<dbReference type="Proteomes" id="UP000018468">
    <property type="component" value="Linkage group LG18"/>
</dbReference>
<dbReference type="PANTHER" id="PTHR11590">
    <property type="entry name" value="PROTEIN-GLUTAMINE GAMMA-GLUTAMYLTRANSFERASE"/>
    <property type="match status" value="1"/>
</dbReference>
<dbReference type="SUPFAM" id="SSF54001">
    <property type="entry name" value="Cysteine proteinases"/>
    <property type="match status" value="1"/>
</dbReference>
<dbReference type="EMBL" id="AHAT01024231">
    <property type="status" value="NOT_ANNOTATED_CDS"/>
    <property type="molecule type" value="Genomic_DNA"/>
</dbReference>
<organism evidence="1 2">
    <name type="scientific">Lepisosteus oculatus</name>
    <name type="common">Spotted gar</name>
    <dbReference type="NCBI Taxonomy" id="7918"/>
    <lineage>
        <taxon>Eukaryota</taxon>
        <taxon>Metazoa</taxon>
        <taxon>Chordata</taxon>
        <taxon>Craniata</taxon>
        <taxon>Vertebrata</taxon>
        <taxon>Euteleostomi</taxon>
        <taxon>Actinopterygii</taxon>
        <taxon>Neopterygii</taxon>
        <taxon>Holostei</taxon>
        <taxon>Semionotiformes</taxon>
        <taxon>Lepisosteidae</taxon>
        <taxon>Lepisosteus</taxon>
    </lineage>
</organism>
<reference evidence="1" key="3">
    <citation type="submission" date="2025-09" db="UniProtKB">
        <authorList>
            <consortium name="Ensembl"/>
        </authorList>
    </citation>
    <scope>IDENTIFICATION</scope>
</reference>
<dbReference type="InterPro" id="IPR038765">
    <property type="entry name" value="Papain-like_cys_pep_sf"/>
</dbReference>
<evidence type="ECO:0000313" key="1">
    <source>
        <dbReference type="Ensembl" id="ENSLOCP00000008587.1"/>
    </source>
</evidence>
<keyword evidence="2" id="KW-1185">Reference proteome</keyword>
<dbReference type="Gene3D" id="3.90.260.10">
    <property type="entry name" value="Transglutaminase-like"/>
    <property type="match status" value="1"/>
</dbReference>
<dbReference type="Ensembl" id="ENSLOCT00000008597.1">
    <property type="protein sequence ID" value="ENSLOCP00000008587.1"/>
    <property type="gene ID" value="ENSLOCG00000007094.1"/>
</dbReference>
<evidence type="ECO:0000313" key="2">
    <source>
        <dbReference type="Proteomes" id="UP000018468"/>
    </source>
</evidence>
<dbReference type="GeneTree" id="ENSGT01050000244866"/>
<dbReference type="Bgee" id="ENSLOCG00000007094">
    <property type="expression patterns" value="Expressed in larva and 11 other cell types or tissues"/>
</dbReference>
<protein>
    <submittedName>
        <fullName evidence="1">Uncharacterized protein</fullName>
    </submittedName>
</protein>
<reference evidence="1" key="2">
    <citation type="submission" date="2025-08" db="UniProtKB">
        <authorList>
            <consortium name="Ensembl"/>
        </authorList>
    </citation>
    <scope>IDENTIFICATION</scope>
</reference>
<dbReference type="PANTHER" id="PTHR11590:SF6">
    <property type="entry name" value="PROTEIN-GLUTAMINE GAMMA-GLUTAMYLTRANSFERASE 2"/>
    <property type="match status" value="1"/>
</dbReference>
<dbReference type="eggNOG" id="ENOG502QQ46">
    <property type="taxonomic scope" value="Eukaryota"/>
</dbReference>
<accession>W5MJM8</accession>
<dbReference type="STRING" id="7918.ENSLOCP00000008587"/>
<dbReference type="InterPro" id="IPR036985">
    <property type="entry name" value="Transglutaminase-like_sf"/>
</dbReference>
<dbReference type="OMA" id="EGVMDIC"/>